<dbReference type="Pfam" id="PF14613">
    <property type="entry name" value="HAM1_C"/>
    <property type="match status" value="1"/>
</dbReference>
<dbReference type="EMBL" id="JADGJD010000681">
    <property type="protein sequence ID" value="KAJ3049189.1"/>
    <property type="molecule type" value="Genomic_DNA"/>
</dbReference>
<dbReference type="GO" id="GO:0008289">
    <property type="term" value="F:lipid binding"/>
    <property type="evidence" value="ECO:0007669"/>
    <property type="project" value="InterPro"/>
</dbReference>
<dbReference type="Gene3D" id="3.15.10.10">
    <property type="entry name" value="Bactericidal permeability-increasing protein, domain 1"/>
    <property type="match status" value="1"/>
</dbReference>
<dbReference type="InterPro" id="IPR045967">
    <property type="entry name" value="HAM1-like_N"/>
</dbReference>
<keyword evidence="5" id="KW-1185">Reference proteome</keyword>
<dbReference type="AlphaFoldDB" id="A0AAD5SB86"/>
<gene>
    <name evidence="4" type="ORF">HK097_009795</name>
</gene>
<feature type="region of interest" description="Disordered" evidence="1">
    <location>
        <begin position="779"/>
        <end position="857"/>
    </location>
</feature>
<feature type="domain" description="HAM1-like C-terminal" evidence="2">
    <location>
        <begin position="685"/>
        <end position="799"/>
    </location>
</feature>
<dbReference type="Pfam" id="PF19343">
    <property type="entry name" value="HAM1_N"/>
    <property type="match status" value="1"/>
</dbReference>
<reference evidence="4" key="1">
    <citation type="submission" date="2020-05" db="EMBL/GenBank/DDBJ databases">
        <title>Phylogenomic resolution of chytrid fungi.</title>
        <authorList>
            <person name="Stajich J.E."/>
            <person name="Amses K."/>
            <person name="Simmons R."/>
            <person name="Seto K."/>
            <person name="Myers J."/>
            <person name="Bonds A."/>
            <person name="Quandt C.A."/>
            <person name="Barry K."/>
            <person name="Liu P."/>
            <person name="Grigoriev I."/>
            <person name="Longcore J.E."/>
            <person name="James T.Y."/>
        </authorList>
    </citation>
    <scope>NUCLEOTIDE SEQUENCE</scope>
    <source>
        <strain evidence="4">JEL0318</strain>
    </source>
</reference>
<comment type="caution">
    <text evidence="4">The sequence shown here is derived from an EMBL/GenBank/DDBJ whole genome shotgun (WGS) entry which is preliminary data.</text>
</comment>
<feature type="domain" description="HAM1-like N-terminal" evidence="3">
    <location>
        <begin position="50"/>
        <end position="667"/>
    </location>
</feature>
<evidence type="ECO:0000313" key="5">
    <source>
        <dbReference type="Proteomes" id="UP001212841"/>
    </source>
</evidence>
<accession>A0AAD5SB86</accession>
<dbReference type="InterPro" id="IPR017943">
    <property type="entry name" value="Bactericidal_perm-incr_a/b_dom"/>
</dbReference>
<proteinExistence type="predicted"/>
<evidence type="ECO:0000259" key="3">
    <source>
        <dbReference type="Pfam" id="PF19343"/>
    </source>
</evidence>
<feature type="region of interest" description="Disordered" evidence="1">
    <location>
        <begin position="1"/>
        <end position="20"/>
    </location>
</feature>
<name>A0AAD5SB86_9FUNG</name>
<feature type="compositionally biased region" description="Basic and acidic residues" evidence="1">
    <location>
        <begin position="844"/>
        <end position="857"/>
    </location>
</feature>
<dbReference type="PANTHER" id="PTHR31138:SF1">
    <property type="entry name" value="PDZ DOMAIN-CONTAINING PROTEIN"/>
    <property type="match status" value="1"/>
</dbReference>
<organism evidence="4 5">
    <name type="scientific">Rhizophlyctis rosea</name>
    <dbReference type="NCBI Taxonomy" id="64517"/>
    <lineage>
        <taxon>Eukaryota</taxon>
        <taxon>Fungi</taxon>
        <taxon>Fungi incertae sedis</taxon>
        <taxon>Chytridiomycota</taxon>
        <taxon>Chytridiomycota incertae sedis</taxon>
        <taxon>Chytridiomycetes</taxon>
        <taxon>Rhizophlyctidales</taxon>
        <taxon>Rhizophlyctidaceae</taxon>
        <taxon>Rhizophlyctis</taxon>
    </lineage>
</organism>
<dbReference type="Proteomes" id="UP001212841">
    <property type="component" value="Unassembled WGS sequence"/>
</dbReference>
<evidence type="ECO:0000256" key="1">
    <source>
        <dbReference type="SAM" id="MobiDB-lite"/>
    </source>
</evidence>
<protein>
    <submittedName>
        <fullName evidence="4">Uncharacterized protein</fullName>
    </submittedName>
</protein>
<evidence type="ECO:0000259" key="2">
    <source>
        <dbReference type="Pfam" id="PF14613"/>
    </source>
</evidence>
<dbReference type="SUPFAM" id="SSF55394">
    <property type="entry name" value="Bactericidal permeability-increasing protein, BPI"/>
    <property type="match status" value="1"/>
</dbReference>
<sequence>MSPTLRPRLSTSNQVPTAPTALTDSTLTQHQKEELAASKLRSLTYLHDKWLSGVPPTNAEIDSFLTHIETTNALEQRRGELSAEGQKVLDDVKRFFEELRRFVSEKNEGEVLQRFVTESKDAGKIGWRDQGETIKGKVGEVRQKGAKGKGKEVVPDQAVGAPHEAYERAATVARLLVSSPKFRSLLADVISVSQYVLAGVAEKGAQTLRQRGDVVAQNGADGINTQGDSLAPSSVIQPYGNVDTAAHNPAAPHANVSTAAEVPNSRPPTQQEAVNTATNATTAAVPAALEDTHAAQQLHQSAANAAAKTQNAVTSKLSPEAQARALAAKDAVVDTVQNEIPQEKRDEMISKLKDLLRETQQNPEYQDAIEFIWYTLSDLSEKGKQKATEVGNTAQSGDYNQEVHTRVLSAKDNLKLFIERLAGGKSINPLINSLDAVRVILKEDKDLHSLFDRFKQYLWNSLKTPGYVDRQEWKDEGNGQITQIRAILNDKYKPQTETLRREASNFGDALRNDESSRRLAAAGARINQDLFKDADGNFTFKPALLQDFQSVVIPVLTNQIRVIPVPKITVDNPDVFLSLDNIILETQNILPSLIEMEMHNAAVLSFRKGAKTVSEHTITVGVYQIQAKMDDVKFEVRKKKGFPTITDHGLASILLARNGLSIRLSLTFTPTNTKQTIRVTRVQAHIDTLKIRLKNTKHNALYSLVLPMLNSTIKTAITKQIEKTIKDQIGALDGTITQKKVEKARLAREEKERLKREGVENGPQGVKNRLSGVFGTMRRKGVQKKEEAKGTAEANANRVSVDRDNSRVSYEGKSVEAIPTGVKASDGKGGAYTVEQPSFGNVDLHPKPESEVPRPVS</sequence>
<evidence type="ECO:0000313" key="4">
    <source>
        <dbReference type="EMBL" id="KAJ3049189.1"/>
    </source>
</evidence>
<dbReference type="InterPro" id="IPR027842">
    <property type="entry name" value="HAM1-like_C"/>
</dbReference>
<dbReference type="PANTHER" id="PTHR31138">
    <property type="entry name" value="CHROMOSOME 19, WHOLE GENOME SHOTGUN SEQUENCE"/>
    <property type="match status" value="1"/>
</dbReference>